<dbReference type="InterPro" id="IPR007038">
    <property type="entry name" value="HupE_UreJ"/>
</dbReference>
<dbReference type="PIRSF" id="PIRSF016919">
    <property type="entry name" value="HupE_UreJ"/>
    <property type="match status" value="1"/>
</dbReference>
<gene>
    <name evidence="2" type="ORF">IHV25_01645</name>
</gene>
<feature type="transmembrane region" description="Helical" evidence="1">
    <location>
        <begin position="116"/>
        <end position="133"/>
    </location>
</feature>
<evidence type="ECO:0000313" key="2">
    <source>
        <dbReference type="EMBL" id="MBE1236357.1"/>
    </source>
</evidence>
<feature type="transmembrane region" description="Helical" evidence="1">
    <location>
        <begin position="92"/>
        <end position="109"/>
    </location>
</feature>
<dbReference type="RefSeq" id="WP_192533221.1">
    <property type="nucleotide sequence ID" value="NZ_JACZHT010000001.1"/>
</dbReference>
<reference evidence="2" key="1">
    <citation type="submission" date="2020-10" db="EMBL/GenBank/DDBJ databases">
        <title>Genome sequence of the unusual species of purple photosynthetic bacteria, Phaeovibrio sulfidiphilus DSM 23193, type strain.</title>
        <authorList>
            <person name="Kyndt J.A."/>
            <person name="Meyer T.E."/>
        </authorList>
    </citation>
    <scope>NUCLEOTIDE SEQUENCE</scope>
    <source>
        <strain evidence="2">DSM 23193</strain>
    </source>
</reference>
<feature type="transmembrane region" description="Helical" evidence="1">
    <location>
        <begin position="66"/>
        <end position="86"/>
    </location>
</feature>
<sequence>MVRRISGLGATALAVALWPQVALAHTGFGSTSGFAHGFLHPVSGLDHLLAMVMVGILAWQLGGRALWALPVTFVGVMALGGALGMAGVSVPFVEVGIALSVVVLGLAVAFRVGVPLAGLLSLVAVFAVFHGHAHGAEMPETVAGYAYGLGFLVATMLLHLAGISLGFLIGRVGEAHGAFAVRSAGAIGAAAGLVILGQALF</sequence>
<feature type="transmembrane region" description="Helical" evidence="1">
    <location>
        <begin position="145"/>
        <end position="167"/>
    </location>
</feature>
<evidence type="ECO:0000313" key="3">
    <source>
        <dbReference type="Proteomes" id="UP000631034"/>
    </source>
</evidence>
<keyword evidence="1" id="KW-1133">Transmembrane helix</keyword>
<protein>
    <submittedName>
        <fullName evidence="2">HupE/UreJ family protein</fullName>
    </submittedName>
</protein>
<comment type="caution">
    <text evidence="2">The sequence shown here is derived from an EMBL/GenBank/DDBJ whole genome shotgun (WGS) entry which is preliminary data.</text>
</comment>
<keyword evidence="1" id="KW-0472">Membrane</keyword>
<organism evidence="2 3">
    <name type="scientific">Phaeovibrio sulfidiphilus</name>
    <dbReference type="NCBI Taxonomy" id="1220600"/>
    <lineage>
        <taxon>Bacteria</taxon>
        <taxon>Pseudomonadati</taxon>
        <taxon>Pseudomonadota</taxon>
        <taxon>Alphaproteobacteria</taxon>
        <taxon>Rhodospirillales</taxon>
        <taxon>Rhodospirillaceae</taxon>
        <taxon>Phaeovibrio</taxon>
    </lineage>
</organism>
<feature type="transmembrane region" description="Helical" evidence="1">
    <location>
        <begin position="34"/>
        <end position="59"/>
    </location>
</feature>
<dbReference type="Proteomes" id="UP000631034">
    <property type="component" value="Unassembled WGS sequence"/>
</dbReference>
<proteinExistence type="predicted"/>
<keyword evidence="1" id="KW-0812">Transmembrane</keyword>
<dbReference type="Pfam" id="PF04955">
    <property type="entry name" value="HupE_UreJ"/>
    <property type="match status" value="1"/>
</dbReference>
<accession>A0A8J6YV78</accession>
<keyword evidence="3" id="KW-1185">Reference proteome</keyword>
<dbReference type="EMBL" id="JACZHT010000001">
    <property type="protein sequence ID" value="MBE1236357.1"/>
    <property type="molecule type" value="Genomic_DNA"/>
</dbReference>
<name>A0A8J6YV78_9PROT</name>
<dbReference type="AlphaFoldDB" id="A0A8J6YV78"/>
<feature type="transmembrane region" description="Helical" evidence="1">
    <location>
        <begin position="179"/>
        <end position="200"/>
    </location>
</feature>
<evidence type="ECO:0000256" key="1">
    <source>
        <dbReference type="SAM" id="Phobius"/>
    </source>
</evidence>